<sequence length="120" mass="13718">LSLDAFESLHLDNPRVDRYCFMTTDSDFTVIADKLRKFGREVWLVCKKSDKDRAIIAKSFDNLLFVEDFLPKKDISVVGNLDKLFISAVRNMNQSKLPSNVSIANDRMKALDPSFQVNNT</sequence>
<gene>
    <name evidence="2" type="ORF">CA163_23725</name>
</gene>
<dbReference type="AlphaFoldDB" id="A0A227J7A7"/>
<accession>A0A227J7A7</accession>
<dbReference type="InterPro" id="IPR021139">
    <property type="entry name" value="NYN"/>
</dbReference>
<proteinExistence type="predicted"/>
<feature type="non-terminal residue" evidence="2">
    <location>
        <position position="1"/>
    </location>
</feature>
<feature type="non-terminal residue" evidence="2">
    <location>
        <position position="120"/>
    </location>
</feature>
<comment type="caution">
    <text evidence="2">The sequence shown here is derived from an EMBL/GenBank/DDBJ whole genome shotgun (WGS) entry which is preliminary data.</text>
</comment>
<evidence type="ECO:0000313" key="2">
    <source>
        <dbReference type="EMBL" id="OXE30367.1"/>
    </source>
</evidence>
<dbReference type="Proteomes" id="UP000214596">
    <property type="component" value="Unassembled WGS sequence"/>
</dbReference>
<evidence type="ECO:0000313" key="3">
    <source>
        <dbReference type="Proteomes" id="UP000214596"/>
    </source>
</evidence>
<protein>
    <submittedName>
        <fullName evidence="2">NYN domain-containing protein</fullName>
    </submittedName>
</protein>
<dbReference type="Gene3D" id="3.40.50.1010">
    <property type="entry name" value="5'-nuclease"/>
    <property type="match status" value="1"/>
</dbReference>
<feature type="domain" description="NYN" evidence="1">
    <location>
        <begin position="1"/>
        <end position="49"/>
    </location>
</feature>
<dbReference type="EMBL" id="NIXT01002287">
    <property type="protein sequence ID" value="OXE30367.1"/>
    <property type="molecule type" value="Genomic_DNA"/>
</dbReference>
<dbReference type="GO" id="GO:0004540">
    <property type="term" value="F:RNA nuclease activity"/>
    <property type="evidence" value="ECO:0007669"/>
    <property type="project" value="InterPro"/>
</dbReference>
<dbReference type="Pfam" id="PF01936">
    <property type="entry name" value="NYN"/>
    <property type="match status" value="1"/>
</dbReference>
<name>A0A227J7A7_VIBPH</name>
<organism evidence="2 3">
    <name type="scientific">Vibrio parahaemolyticus</name>
    <dbReference type="NCBI Taxonomy" id="670"/>
    <lineage>
        <taxon>Bacteria</taxon>
        <taxon>Pseudomonadati</taxon>
        <taxon>Pseudomonadota</taxon>
        <taxon>Gammaproteobacteria</taxon>
        <taxon>Vibrionales</taxon>
        <taxon>Vibrionaceae</taxon>
        <taxon>Vibrio</taxon>
    </lineage>
</organism>
<reference evidence="2 3" key="1">
    <citation type="journal article" date="2017" name="Appl. Environ. Microbiol.">
        <title>Parallel evolution of two clades of a major Atlantic endemic Vibrio parahaemolyticus pathogen lineage by independent acquisition of related pathogenicity islands.</title>
        <authorList>
            <person name="Xu F."/>
            <person name="Gonzalez-Escalona N."/>
            <person name="Drees K.P."/>
            <person name="Sebra R.P."/>
            <person name="Cooper V.S."/>
            <person name="Jones S.H."/>
            <person name="Whistler C.A."/>
        </authorList>
    </citation>
    <scope>NUCLEOTIDE SEQUENCE [LARGE SCALE GENOMIC DNA]</scope>
    <source>
        <strain evidence="2 3">MAVP-3</strain>
    </source>
</reference>
<dbReference type="STRING" id="670.ACZ92_10805"/>
<evidence type="ECO:0000259" key="1">
    <source>
        <dbReference type="Pfam" id="PF01936"/>
    </source>
</evidence>